<keyword evidence="3 5" id="KW-1133">Transmembrane helix</keyword>
<accession>A0ABX2B7I0</accession>
<name>A0ABX2B7I0_9BACT</name>
<dbReference type="Pfam" id="PF04357">
    <property type="entry name" value="TamB"/>
    <property type="match status" value="1"/>
</dbReference>
<evidence type="ECO:0000259" key="6">
    <source>
        <dbReference type="Pfam" id="PF04357"/>
    </source>
</evidence>
<evidence type="ECO:0000313" key="8">
    <source>
        <dbReference type="Proteomes" id="UP000820977"/>
    </source>
</evidence>
<dbReference type="PANTHER" id="PTHR36985">
    <property type="entry name" value="TRANSLOCATION AND ASSEMBLY MODULE SUBUNIT TAMB"/>
    <property type="match status" value="1"/>
</dbReference>
<reference evidence="7 8" key="1">
    <citation type="submission" date="2020-05" db="EMBL/GenBank/DDBJ databases">
        <title>Distinct polysaccharide utilization as determinants for interspecies competition between intestinal Prevotella spp.</title>
        <authorList>
            <person name="Galvez E.J.C."/>
            <person name="Iljazovic A."/>
            <person name="Strowig T."/>
        </authorList>
    </citation>
    <scope>NUCLEOTIDE SEQUENCE [LARGE SCALE GENOMIC DNA]</scope>
    <source>
        <strain evidence="7 8">PCHR</strain>
    </source>
</reference>
<dbReference type="PANTHER" id="PTHR36985:SF1">
    <property type="entry name" value="TRANSLOCATION AND ASSEMBLY MODULE SUBUNIT TAMB"/>
    <property type="match status" value="1"/>
</dbReference>
<keyword evidence="8" id="KW-1185">Reference proteome</keyword>
<evidence type="ECO:0000256" key="2">
    <source>
        <dbReference type="ARBA" id="ARBA00022692"/>
    </source>
</evidence>
<feature type="domain" description="Translocation and assembly module TamB C-terminal" evidence="6">
    <location>
        <begin position="1094"/>
        <end position="1505"/>
    </location>
</feature>
<dbReference type="Proteomes" id="UP000820977">
    <property type="component" value="Unassembled WGS sequence"/>
</dbReference>
<dbReference type="EMBL" id="JABKKJ010000033">
    <property type="protein sequence ID" value="NPE26205.1"/>
    <property type="molecule type" value="Genomic_DNA"/>
</dbReference>
<comment type="subcellular location">
    <subcellularLocation>
        <location evidence="1">Membrane</location>
        <topology evidence="1">Single-pass membrane protein</topology>
    </subcellularLocation>
</comment>
<comment type="caution">
    <text evidence="7">The sequence shown here is derived from an EMBL/GenBank/DDBJ whole genome shotgun (WGS) entry which is preliminary data.</text>
</comment>
<gene>
    <name evidence="7" type="ORF">HPS54_11920</name>
</gene>
<evidence type="ECO:0000256" key="4">
    <source>
        <dbReference type="ARBA" id="ARBA00023136"/>
    </source>
</evidence>
<sequence>MKKIFKWIGIVILVPILLFVALAILIYIPPVQNWIVKQVTSYASEKTGMEISVEHVSLAFPLDLSIEGFKVIKQNDSIPQVKDTVANVKRLIADVKMLPLFRQQVEIDAIELNDMQLNTTDFIHEARIKGNIGLLSMQSHGIDIGKEKLRIDDARLKDANVTVELSDTVPPDTTKSENFWKINVDKLSVENTGVTVHMPGDTLQIWAYMGKTYASDGFFDLYKGLYRINRFDWKDGALKYDNKFETRTKGLDYNHLSLTDINIGIDTLFYQDPKLTMALQSCSFKEKSGITVEDLNGFIALDSSKINIPAVHLRTSESSLSANIAMDLNTFDDKNPGKIKVSADGSFGKQDIMLFMGGMPTNFIRQWPNYPLTVKTAIKGNLKHLDIAGLNVNLPTAFKLTAEGFADNITDTDKLNADINIEANTYNINFLTALVADAMGDMRIPSGIGIKGNIKANGNKGYSANLTAREGTGVLKAKGNFNAEAMQYEADMEASNLQIQHFLPKSGMRDFTGNIYIKGKGTDFTSTSTRLDADAEIIKFHFGQYNLDNIKANARIDRGVAHANIDSNNRLIRGLISFDALINPKKLQATVFADLHHADLKGLDIVKRPISVALCGHVDLLSDMKKLYSIQGNIGDLTVKDSLKVFRPDEITMNVFTDRDTTHAYVNCGDFHLKMNAEGGYEALINKSSKFANELITQLKNKHLEHKMLRSMLPQAKINLTTGKENPFSRMLAYFGYAFKDAVIDMTACPYSGLNGKMQLTELRVDSMLLDTIRFTVESDSAKCNYKGQIRNGKNNPQYVFNALFDGYIHEKDAGVNVKYYDAENRLGVKLGAKATLETDGIRLHMLTDNTVLGYKTFDVNEDNYIFMGRDRRISAKLNLIAEDKTGVQIYTNDENVEALQDITVSLNRFDLDKIMSVIPYMPHVTGMMNGDFHMIQTTDQLSVSSTLSVDGMTYEGNPMGDIATEFVYMPKEDGSHYVDGMLMNNGMEVGSIVGTYSSENNGSLDARMDMKRLPLSLVNGFIPDRIIGFKGYADGSVEIKGALDKPQVNGEVFLDSSYLVSVPYGVELRFSDDPVRIVGSHLLLENFEMFSYNNNPLNLYGDIDFTDLGNMKMNLRMKAQNYQIINSKEQINSIAFGKAFVNFFGMINGPMDNLKMRGKLDVLGTTDMAYILRDSPLSNDNRLDELVKFTNFNDTTQTTVSRPTLSGLDVDMTIGIASGAHIICYINADQSNYVDLTGGGNLRLQYNPTDDIMLTGRYTLNNGEMKYSLPIIPLKTFTIKDGSYIEFTGDPMNPRLNITATERTKASVSKDGGQGRTVEFDSGVIITRTLSDMGLEFTIDAPEDMSLHNELAAMSVEQRGKLAVTMLTTGMYLADGNTGRFSMNNALSSFLEGEINQITGNALRTLDLSVGMDNTTDAGGNMHTDYSFKFAKRFWNNRLKIVVGGKVSTGPDVTNQNNSFFDNVVFEYRLDNTANKYVKLFYDNNAYDWLEGSTREFGVGFIWRRNLQHFRDIIKFKKDKEPVPAPRDTTNIRKNEND</sequence>
<protein>
    <submittedName>
        <fullName evidence="7">AsmA family protein</fullName>
    </submittedName>
</protein>
<evidence type="ECO:0000313" key="7">
    <source>
        <dbReference type="EMBL" id="NPE26205.1"/>
    </source>
</evidence>
<dbReference type="RefSeq" id="WP_172345661.1">
    <property type="nucleotide sequence ID" value="NZ_CASYYZ010000113.1"/>
</dbReference>
<organism evidence="7 8">
    <name type="scientific">Xylanibacter caecicola</name>
    <dbReference type="NCBI Taxonomy" id="2736294"/>
    <lineage>
        <taxon>Bacteria</taxon>
        <taxon>Pseudomonadati</taxon>
        <taxon>Bacteroidota</taxon>
        <taxon>Bacteroidia</taxon>
        <taxon>Bacteroidales</taxon>
        <taxon>Prevotellaceae</taxon>
        <taxon>Xylanibacter</taxon>
    </lineage>
</organism>
<proteinExistence type="predicted"/>
<dbReference type="InterPro" id="IPR007452">
    <property type="entry name" value="TamB_C"/>
</dbReference>
<feature type="transmembrane region" description="Helical" evidence="5">
    <location>
        <begin position="7"/>
        <end position="28"/>
    </location>
</feature>
<keyword evidence="2 5" id="KW-0812">Transmembrane</keyword>
<evidence type="ECO:0000256" key="3">
    <source>
        <dbReference type="ARBA" id="ARBA00022989"/>
    </source>
</evidence>
<evidence type="ECO:0000256" key="1">
    <source>
        <dbReference type="ARBA" id="ARBA00004167"/>
    </source>
</evidence>
<keyword evidence="4 5" id="KW-0472">Membrane</keyword>
<evidence type="ECO:0000256" key="5">
    <source>
        <dbReference type="SAM" id="Phobius"/>
    </source>
</evidence>